<keyword evidence="1" id="KW-0812">Transmembrane</keyword>
<feature type="transmembrane region" description="Helical" evidence="1">
    <location>
        <begin position="24"/>
        <end position="44"/>
    </location>
</feature>
<organism evidence="2 3">
    <name type="scientific">Saccharibacillus endophyticus</name>
    <dbReference type="NCBI Taxonomy" id="2060666"/>
    <lineage>
        <taxon>Bacteria</taxon>
        <taxon>Bacillati</taxon>
        <taxon>Bacillota</taxon>
        <taxon>Bacilli</taxon>
        <taxon>Bacillales</taxon>
        <taxon>Paenibacillaceae</taxon>
        <taxon>Saccharibacillus</taxon>
    </lineage>
</organism>
<keyword evidence="1" id="KW-0472">Membrane</keyword>
<dbReference type="Proteomes" id="UP000605427">
    <property type="component" value="Unassembled WGS sequence"/>
</dbReference>
<protein>
    <submittedName>
        <fullName evidence="2">Uncharacterized protein</fullName>
    </submittedName>
</protein>
<dbReference type="RefSeq" id="WP_172247044.1">
    <property type="nucleotide sequence ID" value="NZ_BMDD01000001.1"/>
</dbReference>
<gene>
    <name evidence="2" type="ORF">GCM10007362_13400</name>
</gene>
<dbReference type="EMBL" id="BMDD01000001">
    <property type="protein sequence ID" value="GGH73864.1"/>
    <property type="molecule type" value="Genomic_DNA"/>
</dbReference>
<proteinExistence type="predicted"/>
<evidence type="ECO:0000256" key="1">
    <source>
        <dbReference type="SAM" id="Phobius"/>
    </source>
</evidence>
<evidence type="ECO:0000313" key="3">
    <source>
        <dbReference type="Proteomes" id="UP000605427"/>
    </source>
</evidence>
<comment type="caution">
    <text evidence="2">The sequence shown here is derived from an EMBL/GenBank/DDBJ whole genome shotgun (WGS) entry which is preliminary data.</text>
</comment>
<evidence type="ECO:0000313" key="2">
    <source>
        <dbReference type="EMBL" id="GGH73864.1"/>
    </source>
</evidence>
<sequence length="45" mass="5129">MSKGTLHRTEDHHKQEGLIMIRELRTILFFTLGSVAVVVGLSFFI</sequence>
<reference evidence="3" key="1">
    <citation type="journal article" date="2019" name="Int. J. Syst. Evol. Microbiol.">
        <title>The Global Catalogue of Microorganisms (GCM) 10K type strain sequencing project: providing services to taxonomists for standard genome sequencing and annotation.</title>
        <authorList>
            <consortium name="The Broad Institute Genomics Platform"/>
            <consortium name="The Broad Institute Genome Sequencing Center for Infectious Disease"/>
            <person name="Wu L."/>
            <person name="Ma J."/>
        </authorList>
    </citation>
    <scope>NUCLEOTIDE SEQUENCE [LARGE SCALE GENOMIC DNA]</scope>
    <source>
        <strain evidence="3">CCM 8702</strain>
    </source>
</reference>
<keyword evidence="1" id="KW-1133">Transmembrane helix</keyword>
<name>A0ABQ1ZRK6_9BACL</name>
<accession>A0ABQ1ZRK6</accession>
<keyword evidence="3" id="KW-1185">Reference proteome</keyword>